<dbReference type="CDD" id="cd09917">
    <property type="entry name" value="F-box_SF"/>
    <property type="match status" value="1"/>
</dbReference>
<dbReference type="RefSeq" id="XP_033605781.1">
    <property type="nucleotide sequence ID" value="XM_033746351.1"/>
</dbReference>
<gene>
    <name evidence="2" type="ORF">EJ05DRAFT_496155</name>
</gene>
<keyword evidence="3" id="KW-1185">Reference proteome</keyword>
<dbReference type="Gene3D" id="1.20.1280.50">
    <property type="match status" value="1"/>
</dbReference>
<organism evidence="2 3">
    <name type="scientific">Pseudovirgaria hyperparasitica</name>
    <dbReference type="NCBI Taxonomy" id="470096"/>
    <lineage>
        <taxon>Eukaryota</taxon>
        <taxon>Fungi</taxon>
        <taxon>Dikarya</taxon>
        <taxon>Ascomycota</taxon>
        <taxon>Pezizomycotina</taxon>
        <taxon>Dothideomycetes</taxon>
        <taxon>Dothideomycetes incertae sedis</taxon>
        <taxon>Acrospermales</taxon>
        <taxon>Acrospermaceae</taxon>
        <taxon>Pseudovirgaria</taxon>
    </lineage>
</organism>
<dbReference type="InterPro" id="IPR036047">
    <property type="entry name" value="F-box-like_dom_sf"/>
</dbReference>
<dbReference type="GeneID" id="54487405"/>
<dbReference type="PROSITE" id="PS50181">
    <property type="entry name" value="FBOX"/>
    <property type="match status" value="1"/>
</dbReference>
<dbReference type="AlphaFoldDB" id="A0A6A6WM91"/>
<accession>A0A6A6WM91</accession>
<feature type="domain" description="F-box" evidence="1">
    <location>
        <begin position="8"/>
        <end position="55"/>
    </location>
</feature>
<dbReference type="EMBL" id="ML996565">
    <property type="protein sequence ID" value="KAF2763330.1"/>
    <property type="molecule type" value="Genomic_DNA"/>
</dbReference>
<reference evidence="2" key="1">
    <citation type="journal article" date="2020" name="Stud. Mycol.">
        <title>101 Dothideomycetes genomes: a test case for predicting lifestyles and emergence of pathogens.</title>
        <authorList>
            <person name="Haridas S."/>
            <person name="Albert R."/>
            <person name="Binder M."/>
            <person name="Bloem J."/>
            <person name="Labutti K."/>
            <person name="Salamov A."/>
            <person name="Andreopoulos B."/>
            <person name="Baker S."/>
            <person name="Barry K."/>
            <person name="Bills G."/>
            <person name="Bluhm B."/>
            <person name="Cannon C."/>
            <person name="Castanera R."/>
            <person name="Culley D."/>
            <person name="Daum C."/>
            <person name="Ezra D."/>
            <person name="Gonzalez J."/>
            <person name="Henrissat B."/>
            <person name="Kuo A."/>
            <person name="Liang C."/>
            <person name="Lipzen A."/>
            <person name="Lutzoni F."/>
            <person name="Magnuson J."/>
            <person name="Mondo S."/>
            <person name="Nolan M."/>
            <person name="Ohm R."/>
            <person name="Pangilinan J."/>
            <person name="Park H.-J."/>
            <person name="Ramirez L."/>
            <person name="Alfaro M."/>
            <person name="Sun H."/>
            <person name="Tritt A."/>
            <person name="Yoshinaga Y."/>
            <person name="Zwiers L.-H."/>
            <person name="Turgeon B."/>
            <person name="Goodwin S."/>
            <person name="Spatafora J."/>
            <person name="Crous P."/>
            <person name="Grigoriev I."/>
        </authorList>
    </citation>
    <scope>NUCLEOTIDE SEQUENCE</scope>
    <source>
        <strain evidence="2">CBS 121739</strain>
    </source>
</reference>
<evidence type="ECO:0000313" key="3">
    <source>
        <dbReference type="Proteomes" id="UP000799437"/>
    </source>
</evidence>
<dbReference type="OrthoDB" id="3481585at2759"/>
<dbReference type="Pfam" id="PF12937">
    <property type="entry name" value="F-box-like"/>
    <property type="match status" value="1"/>
</dbReference>
<dbReference type="SUPFAM" id="SSF81383">
    <property type="entry name" value="F-box domain"/>
    <property type="match status" value="1"/>
</dbReference>
<sequence length="520" mass="61184">MIMGDTYQVVLALLPVEILSAVFRQLDPSALIAVSQTCQRFREIIKPSRKHFAERLLALELEQQHGGVVFSFRARDNFLDPDWNDDSWNDMRWTCTHCLRLLSHASFDNHSILRLRNRKPMPGTEAAAKFSGITSWEPVERRALTHRQQRQREIIIATLKKWDSRRRREYHDSITSNHDDGVAIAHEQVEAGSHRHLRKCNECRFQHGYLKRTAFIKQRWPRGNDPDSLCWAYSWNKGTAEVPIVKSRRLNFTTPLDRYFPGVANYLETARPAFNLPLQRIYRENAAYQPNTMHMVRCPGCTQWQELRAFRWKPQGWGYGEYIGIGIYTSEEGVEEHFEHVKQMRCNRCILREHGEARLAEELQTQFNSLIVIQQQAVQEIFSGGWVQLKIAIEATGNLIRHEDRGPLKQLVKSLEALDSKWARLQPDAHWTPIDVDADVIEDHIAAMNIRRLECIRLINDMPKVVDFCKDGYGHFELWCEHWDQAVEYWKWTKAWKEQVQREPEVLVKWELERDPRRLS</sequence>
<dbReference type="SMART" id="SM00256">
    <property type="entry name" value="FBOX"/>
    <property type="match status" value="1"/>
</dbReference>
<proteinExistence type="predicted"/>
<dbReference type="InterPro" id="IPR001810">
    <property type="entry name" value="F-box_dom"/>
</dbReference>
<dbReference type="Proteomes" id="UP000799437">
    <property type="component" value="Unassembled WGS sequence"/>
</dbReference>
<evidence type="ECO:0000313" key="2">
    <source>
        <dbReference type="EMBL" id="KAF2763330.1"/>
    </source>
</evidence>
<name>A0A6A6WM91_9PEZI</name>
<evidence type="ECO:0000259" key="1">
    <source>
        <dbReference type="PROSITE" id="PS50181"/>
    </source>
</evidence>
<protein>
    <recommendedName>
        <fullName evidence="1">F-box domain-containing protein</fullName>
    </recommendedName>
</protein>